<keyword evidence="4 6" id="KW-1015">Disulfide bond</keyword>
<comment type="catalytic activity">
    <reaction evidence="6">
        <text>Hydrolysis of terminal, non-reducing alpha-D-galactose residues in alpha-D-galactosides, including galactose oligosaccharides, galactomannans and galactolipids.</text>
        <dbReference type="EC" id="3.2.1.22"/>
    </reaction>
</comment>
<dbReference type="KEGG" id="hws:RNZ46_12515"/>
<dbReference type="Proteomes" id="UP001302486">
    <property type="component" value="Chromosome"/>
</dbReference>
<evidence type="ECO:0000256" key="4">
    <source>
        <dbReference type="ARBA" id="ARBA00023157"/>
    </source>
</evidence>
<keyword evidence="3 6" id="KW-0378">Hydrolase</keyword>
<dbReference type="Gene3D" id="3.20.20.70">
    <property type="entry name" value="Aldolase class I"/>
    <property type="match status" value="1"/>
</dbReference>
<keyword evidence="5 6" id="KW-0326">Glycosidase</keyword>
<dbReference type="InterPro" id="IPR017853">
    <property type="entry name" value="GH"/>
</dbReference>
<dbReference type="SUPFAM" id="SSF51011">
    <property type="entry name" value="Glycosyl hydrolase domain"/>
    <property type="match status" value="1"/>
</dbReference>
<evidence type="ECO:0000256" key="2">
    <source>
        <dbReference type="ARBA" id="ARBA00022729"/>
    </source>
</evidence>
<evidence type="ECO:0000256" key="5">
    <source>
        <dbReference type="ARBA" id="ARBA00023295"/>
    </source>
</evidence>
<reference evidence="9" key="1">
    <citation type="submission" date="2024-06" db="EMBL/GenBank/DDBJ databases">
        <title>Hwangdonia haimaensis gen. nov., sp. nov., a member of the family Flavobacteriaceae isolated from the haima cold seep.</title>
        <authorList>
            <person name="Li J."/>
        </authorList>
    </citation>
    <scope>NUCLEOTIDE SEQUENCE [LARGE SCALE GENOMIC DNA]</scope>
    <source>
        <strain evidence="9">SCSIO 19198</strain>
    </source>
</reference>
<dbReference type="Pfam" id="PF16499">
    <property type="entry name" value="Melibiase_2"/>
    <property type="match status" value="1"/>
</dbReference>
<evidence type="ECO:0000259" key="7">
    <source>
        <dbReference type="Pfam" id="PF17801"/>
    </source>
</evidence>
<evidence type="ECO:0000313" key="9">
    <source>
        <dbReference type="Proteomes" id="UP001302486"/>
    </source>
</evidence>
<evidence type="ECO:0000256" key="3">
    <source>
        <dbReference type="ARBA" id="ARBA00022801"/>
    </source>
</evidence>
<keyword evidence="2" id="KW-0732">Signal</keyword>
<evidence type="ECO:0000313" key="8">
    <source>
        <dbReference type="EMBL" id="WOD42812.1"/>
    </source>
</evidence>
<dbReference type="GO" id="GO:0005975">
    <property type="term" value="P:carbohydrate metabolic process"/>
    <property type="evidence" value="ECO:0007669"/>
    <property type="project" value="InterPro"/>
</dbReference>
<name>A0AA97HPM9_9FLAO</name>
<dbReference type="PANTHER" id="PTHR11452:SF75">
    <property type="entry name" value="ALPHA-GALACTOSIDASE MEL1"/>
    <property type="match status" value="1"/>
</dbReference>
<organism evidence="8 9">
    <name type="scientific">Hwangdonia lutea</name>
    <dbReference type="NCBI Taxonomy" id="3075823"/>
    <lineage>
        <taxon>Bacteria</taxon>
        <taxon>Pseudomonadati</taxon>
        <taxon>Bacteroidota</taxon>
        <taxon>Flavobacteriia</taxon>
        <taxon>Flavobacteriales</taxon>
        <taxon>Flavobacteriaceae</taxon>
        <taxon>Hwangdonia</taxon>
    </lineage>
</organism>
<dbReference type="Gene3D" id="2.60.40.1180">
    <property type="entry name" value="Golgi alpha-mannosidase II"/>
    <property type="match status" value="1"/>
</dbReference>
<accession>A0AA97HPM9</accession>
<dbReference type="CDD" id="cd14792">
    <property type="entry name" value="GH27"/>
    <property type="match status" value="1"/>
</dbReference>
<protein>
    <recommendedName>
        <fullName evidence="6">Alpha-galactosidase</fullName>
        <ecNumber evidence="6">3.2.1.22</ecNumber>
    </recommendedName>
    <alternativeName>
        <fullName evidence="6">Melibiase</fullName>
    </alternativeName>
</protein>
<dbReference type="GO" id="GO:0004557">
    <property type="term" value="F:alpha-galactosidase activity"/>
    <property type="evidence" value="ECO:0007669"/>
    <property type="project" value="UniProtKB-EC"/>
</dbReference>
<dbReference type="PRINTS" id="PR00740">
    <property type="entry name" value="GLHYDRLASE27"/>
</dbReference>
<evidence type="ECO:0000256" key="1">
    <source>
        <dbReference type="ARBA" id="ARBA00009743"/>
    </source>
</evidence>
<dbReference type="InterPro" id="IPR002241">
    <property type="entry name" value="Glyco_hydro_27"/>
</dbReference>
<keyword evidence="9" id="KW-1185">Reference proteome</keyword>
<sequence>MHKYILLLTLMFLMSCQTKGNKNDILTSHQKESKYTLKPQTPIMGWSSWNNFHVNINEDIIKAQADYMLSSGMAEAGYSYINIDDGFFGGRDSEGNLLVHKERFPNGMKVISDYIHSKGLKAGIYAEAGINTCASYWDKDTIGAGSGLFGHDRKDLKLMLKDWNYDFIKVDWCGGDWLGLDEETRYTQIANIIKEIKPNTVYNICRWEFPGEWALQIADSWRISGDISNKFESILHIIDLNADLWKYASPGHVNDMDMLQVGRGMSYEEDKTHFSMWCMMNSPLLAGNDLRSMSHETISILTNKELIALNQDPLVYQARRLIDHGDLEVWAKPLIHTMSGKVAVALLNRSNKTETMSFDLDTVGIDVSKGYSYRDLWAQKDFEKTSEKSLSFQVPKHGVVVLKIEGVSKPFNVFQNK</sequence>
<evidence type="ECO:0000256" key="6">
    <source>
        <dbReference type="RuleBase" id="RU361168"/>
    </source>
</evidence>
<dbReference type="RefSeq" id="WP_316982503.1">
    <property type="nucleotide sequence ID" value="NZ_CP136521.1"/>
</dbReference>
<gene>
    <name evidence="8" type="ORF">RNZ46_12515</name>
</gene>
<dbReference type="FunFam" id="2.60.40.1180:FF:000008">
    <property type="entry name" value="Alpha-galactosidase"/>
    <property type="match status" value="1"/>
</dbReference>
<dbReference type="SUPFAM" id="SSF51445">
    <property type="entry name" value="(Trans)glycosidases"/>
    <property type="match status" value="1"/>
</dbReference>
<dbReference type="PROSITE" id="PS51257">
    <property type="entry name" value="PROKAR_LIPOPROTEIN"/>
    <property type="match status" value="1"/>
</dbReference>
<dbReference type="AlphaFoldDB" id="A0AA97HPM9"/>
<dbReference type="EMBL" id="CP136521">
    <property type="protein sequence ID" value="WOD42812.1"/>
    <property type="molecule type" value="Genomic_DNA"/>
</dbReference>
<dbReference type="EC" id="3.2.1.22" evidence="6"/>
<dbReference type="PANTHER" id="PTHR11452">
    <property type="entry name" value="ALPHA-GALACTOSIDASE/ALPHA-N-ACETYLGALACTOSAMINIDASE"/>
    <property type="match status" value="1"/>
</dbReference>
<dbReference type="InterPro" id="IPR041233">
    <property type="entry name" value="Melibiase_C"/>
</dbReference>
<dbReference type="InterPro" id="IPR013785">
    <property type="entry name" value="Aldolase_TIM"/>
</dbReference>
<dbReference type="Pfam" id="PF17801">
    <property type="entry name" value="Melibiase_C"/>
    <property type="match status" value="1"/>
</dbReference>
<proteinExistence type="inferred from homology"/>
<feature type="domain" description="Alpha galactosidase C-terminal" evidence="7">
    <location>
        <begin position="325"/>
        <end position="404"/>
    </location>
</feature>
<comment type="similarity">
    <text evidence="1 6">Belongs to the glycosyl hydrolase 27 family.</text>
</comment>
<dbReference type="InterPro" id="IPR013780">
    <property type="entry name" value="Glyco_hydro_b"/>
</dbReference>